<protein>
    <submittedName>
        <fullName evidence="2">Uncharacterized protein</fullName>
    </submittedName>
</protein>
<dbReference type="EMBL" id="JBGBPQ010000016">
    <property type="protein sequence ID" value="KAL1508182.1"/>
    <property type="molecule type" value="Genomic_DNA"/>
</dbReference>
<evidence type="ECO:0000256" key="1">
    <source>
        <dbReference type="SAM" id="MobiDB-lite"/>
    </source>
</evidence>
<evidence type="ECO:0000313" key="3">
    <source>
        <dbReference type="Proteomes" id="UP001515480"/>
    </source>
</evidence>
<feature type="region of interest" description="Disordered" evidence="1">
    <location>
        <begin position="72"/>
        <end position="106"/>
    </location>
</feature>
<reference evidence="2 3" key="1">
    <citation type="journal article" date="2024" name="Science">
        <title>Giant polyketide synthase enzymes in the biosynthesis of giant marine polyether toxins.</title>
        <authorList>
            <person name="Fallon T.R."/>
            <person name="Shende V.V."/>
            <person name="Wierzbicki I.H."/>
            <person name="Pendleton A.L."/>
            <person name="Watervoot N.F."/>
            <person name="Auber R.P."/>
            <person name="Gonzalez D.J."/>
            <person name="Wisecaver J.H."/>
            <person name="Moore B.S."/>
        </authorList>
    </citation>
    <scope>NUCLEOTIDE SEQUENCE [LARGE SCALE GENOMIC DNA]</scope>
    <source>
        <strain evidence="2 3">12B1</strain>
    </source>
</reference>
<gene>
    <name evidence="2" type="ORF">AB1Y20_004302</name>
</gene>
<comment type="caution">
    <text evidence="2">The sequence shown here is derived from an EMBL/GenBank/DDBJ whole genome shotgun (WGS) entry which is preliminary data.</text>
</comment>
<feature type="compositionally biased region" description="Low complexity" evidence="1">
    <location>
        <begin position="72"/>
        <end position="85"/>
    </location>
</feature>
<keyword evidence="3" id="KW-1185">Reference proteome</keyword>
<accession>A0AB34IYI3</accession>
<proteinExistence type="predicted"/>
<organism evidence="2 3">
    <name type="scientific">Prymnesium parvum</name>
    <name type="common">Toxic golden alga</name>
    <dbReference type="NCBI Taxonomy" id="97485"/>
    <lineage>
        <taxon>Eukaryota</taxon>
        <taxon>Haptista</taxon>
        <taxon>Haptophyta</taxon>
        <taxon>Prymnesiophyceae</taxon>
        <taxon>Prymnesiales</taxon>
        <taxon>Prymnesiaceae</taxon>
        <taxon>Prymnesium</taxon>
    </lineage>
</organism>
<sequence length="616" mass="69274">MQMRKLKETGTVRGSAAGFNRLFNACGSSSSQSHQCEADNDGPIEKTFFGTREAEAVVALTPTMSGPSCQSASSTTCGAASGTQSVGDADEASHVHEDGPAAQDKLPYAADENVEADGAARGFEYSAGASARDCDPQNIYWEDEDDEALPGEDANSTPHGSKVMRDVCAAVQERLRLELHPRLDKGHNQWLLKLLRKQGWWLSSKVLVDVLKSLGIQVPHCGYLMDVRVWLPDEQFQVQNDLICPQGHEGAKAWGFRESARASLMMIGLTRNWYCITRRYICELCKANYLRSFHSSVDTYMVTNPSTTRAEAEKQLSQRCHRHLISAPPYTFSGTDSDFIAKLPFSRGLSFEGVVPPKSNMGMDRLLLDLMRPLLNSGIRPETFARLLMELHSKNFFRSWLRDEQEQRAQRLATGTSPTRHFHSFADPLEWGGFIPSPSTLQHHYEHFHNSIRDFLDSEVKKRNANFLKLDVSYKEAKFLSRYRGTPLFKGLVTALNDIGECRLQHHVLSESHDQLREPLQSMLRTMAAFGQLPPDVVFTDNIERDASFLLELFPSLAQELFEQEDSNSKMKDQPRVCLQRELEAWLLEGRKLLSTMLHATRDHSSAPTSWIVGTC</sequence>
<dbReference type="AlphaFoldDB" id="A0AB34IYI3"/>
<name>A0AB34IYI3_PRYPA</name>
<dbReference type="Proteomes" id="UP001515480">
    <property type="component" value="Unassembled WGS sequence"/>
</dbReference>
<evidence type="ECO:0000313" key="2">
    <source>
        <dbReference type="EMBL" id="KAL1508182.1"/>
    </source>
</evidence>